<reference evidence="4" key="1">
    <citation type="submission" date="2016-04" db="EMBL/GenBank/DDBJ databases">
        <title>Cephalotus genome sequencing.</title>
        <authorList>
            <person name="Fukushima K."/>
            <person name="Hasebe M."/>
            <person name="Fang X."/>
        </authorList>
    </citation>
    <scope>NUCLEOTIDE SEQUENCE [LARGE SCALE GENOMIC DNA]</scope>
    <source>
        <strain evidence="4">cv. St1</strain>
    </source>
</reference>
<dbReference type="PANTHER" id="PTHR35107">
    <property type="entry name" value="EXPRESSED PROTEIN"/>
    <property type="match status" value="1"/>
</dbReference>
<protein>
    <submittedName>
        <fullName evidence="3">Uncharacterized protein</fullName>
    </submittedName>
</protein>
<dbReference type="InParanoid" id="A0A1Q3B177"/>
<feature type="transmembrane region" description="Helical" evidence="1">
    <location>
        <begin position="133"/>
        <end position="161"/>
    </location>
</feature>
<dbReference type="STRING" id="3775.A0A1Q3B177"/>
<dbReference type="Proteomes" id="UP000187406">
    <property type="component" value="Unassembled WGS sequence"/>
</dbReference>
<dbReference type="FunCoup" id="A0A1Q3B177">
    <property type="interactions" value="639"/>
</dbReference>
<dbReference type="AlphaFoldDB" id="A0A1Q3B177"/>
<evidence type="ECO:0000313" key="3">
    <source>
        <dbReference type="EMBL" id="GAV61718.1"/>
    </source>
</evidence>
<evidence type="ECO:0000256" key="1">
    <source>
        <dbReference type="SAM" id="Phobius"/>
    </source>
</evidence>
<feature type="chain" id="PRO_5012433562" evidence="2">
    <location>
        <begin position="28"/>
        <end position="202"/>
    </location>
</feature>
<comment type="caution">
    <text evidence="3">The sequence shown here is derived from an EMBL/GenBank/DDBJ whole genome shotgun (WGS) entry which is preliminary data.</text>
</comment>
<keyword evidence="4" id="KW-1185">Reference proteome</keyword>
<organism evidence="3 4">
    <name type="scientific">Cephalotus follicularis</name>
    <name type="common">Albany pitcher plant</name>
    <dbReference type="NCBI Taxonomy" id="3775"/>
    <lineage>
        <taxon>Eukaryota</taxon>
        <taxon>Viridiplantae</taxon>
        <taxon>Streptophyta</taxon>
        <taxon>Embryophyta</taxon>
        <taxon>Tracheophyta</taxon>
        <taxon>Spermatophyta</taxon>
        <taxon>Magnoliopsida</taxon>
        <taxon>eudicotyledons</taxon>
        <taxon>Gunneridae</taxon>
        <taxon>Pentapetalae</taxon>
        <taxon>rosids</taxon>
        <taxon>fabids</taxon>
        <taxon>Oxalidales</taxon>
        <taxon>Cephalotaceae</taxon>
        <taxon>Cephalotus</taxon>
    </lineage>
</organism>
<dbReference type="PANTHER" id="PTHR35107:SF2">
    <property type="entry name" value="EXPRESSED PROTEIN"/>
    <property type="match status" value="1"/>
</dbReference>
<gene>
    <name evidence="3" type="ORF">CFOL_v3_05244</name>
</gene>
<dbReference type="EMBL" id="BDDD01000222">
    <property type="protein sequence ID" value="GAV61718.1"/>
    <property type="molecule type" value="Genomic_DNA"/>
</dbReference>
<evidence type="ECO:0000313" key="4">
    <source>
        <dbReference type="Proteomes" id="UP000187406"/>
    </source>
</evidence>
<proteinExistence type="predicted"/>
<keyword evidence="1" id="KW-0812">Transmembrane</keyword>
<keyword evidence="1" id="KW-0472">Membrane</keyword>
<feature type="signal peptide" evidence="2">
    <location>
        <begin position="1"/>
        <end position="27"/>
    </location>
</feature>
<name>A0A1Q3B177_CEPFO</name>
<keyword evidence="1" id="KW-1133">Transmembrane helix</keyword>
<keyword evidence="2" id="KW-0732">Signal</keyword>
<sequence length="202" mass="22756">MASTIKHQLIILAALIVFLSISTTITARPCKAFFIASYSFSLKSNNPNPNPNPNDLIFFDPIRSRSLTIFTSQFPDPSEDIRIFLDRHLPFDHIVQQNRRQQQPQPLPSSSLPFGFPSFSDDLTSLRDRTKDILSVVVALLFGVGCGALSAATMYLVWSLFASRSDYLHQRYEFHDDDVDEEADVSPKKMGYVKIPDVAAEK</sequence>
<dbReference type="OrthoDB" id="769005at2759"/>
<accession>A0A1Q3B177</accession>
<evidence type="ECO:0000256" key="2">
    <source>
        <dbReference type="SAM" id="SignalP"/>
    </source>
</evidence>